<comment type="caution">
    <text evidence="3">The sequence shown here is derived from an EMBL/GenBank/DDBJ whole genome shotgun (WGS) entry which is preliminary data.</text>
</comment>
<sequence length="703" mass="79616">MYCSNCRTNQSSDLFSHPSRAAPYKTCSNCRSRERSRRRRRPTIFQAQPVSGPSRPIHDIHYGADNIEVNAEESALIAEDSIMNDNPTVVLPQLENIEFSSHLEAQNIFGNEKAEESLPMRDRQALTDDEPFLLLSHTNSQEYITHMQVREALPDDHDNIFETECGSQFLNNENIDNQGNEVAIESAISGVHGDVNLQQPDTETTCPAACLQCESCYPHGNPRYHRSIPLQNKRVQGDVDESQDGTRRGCVSARQFYRYHLFSRQDPETLATKFNALIHGEKLFQQLCCDMYASVDDNPPFDLISIPLIDALRSDSSTQIGEPVILASSYIGGDRHMTKCFQNAMAITRAIGNPSIFLTFTANPSWLEIVENLKHNQTSDSRPDLVAKVFKLKLDQYLYDINERHVYGVQIGSQYSIEYQKRGLPHAHLLMFLYPDCVPRTPEQVPKDDPVLAEIVKSQLTHGPCGSGFPNAPCMRDDKCSKGYPKRWCETTILRENSYLEYARPDNGVHINVEITYGVHAIKYLAKYVYKGSDRATLAVPGEHNEIDMTLQGRYIGPVQAIWRLMGYTTHEEKPAVMQLPYQLEGRHRVAFSRVMTREQIIAADLYTVDGVNYETPSATCRALGLIFDDSEWISLFDEIKDSTSAASLRNQFGVILANSEVLDPQGIWDRFREAFSDDCLYRISSLGTDLDASPLEWSEEKR</sequence>
<dbReference type="InterPro" id="IPR025476">
    <property type="entry name" value="Helitron_helicase-like"/>
</dbReference>
<feature type="non-terminal residue" evidence="3">
    <location>
        <position position="703"/>
    </location>
</feature>
<feature type="domain" description="Helitron helicase-like" evidence="2">
    <location>
        <begin position="272"/>
        <end position="431"/>
    </location>
</feature>
<dbReference type="STRING" id="225359.A0A2S4PJR3"/>
<proteinExistence type="predicted"/>
<dbReference type="OrthoDB" id="1728974at2759"/>
<dbReference type="Proteomes" id="UP000237438">
    <property type="component" value="Unassembled WGS sequence"/>
</dbReference>
<feature type="region of interest" description="Disordered" evidence="1">
    <location>
        <begin position="32"/>
        <end position="56"/>
    </location>
</feature>
<organism evidence="3 4">
    <name type="scientific">Erysiphe pulchra</name>
    <dbReference type="NCBI Taxonomy" id="225359"/>
    <lineage>
        <taxon>Eukaryota</taxon>
        <taxon>Fungi</taxon>
        <taxon>Dikarya</taxon>
        <taxon>Ascomycota</taxon>
        <taxon>Pezizomycotina</taxon>
        <taxon>Leotiomycetes</taxon>
        <taxon>Erysiphales</taxon>
        <taxon>Erysiphaceae</taxon>
        <taxon>Erysiphe</taxon>
    </lineage>
</organism>
<reference evidence="3 4" key="1">
    <citation type="submission" date="2017-10" db="EMBL/GenBank/DDBJ databases">
        <title>Development of genomic resources for the powdery mildew, Erysiphe pulchra.</title>
        <authorList>
            <person name="Wadl P.A."/>
            <person name="Mack B.M."/>
            <person name="Moore G."/>
            <person name="Beltz S.B."/>
        </authorList>
    </citation>
    <scope>NUCLEOTIDE SEQUENCE [LARGE SCALE GENOMIC DNA]</scope>
    <source>
        <strain evidence="3">Cflorida</strain>
    </source>
</reference>
<name>A0A2S4PJR3_9PEZI</name>
<keyword evidence="4" id="KW-1185">Reference proteome</keyword>
<dbReference type="PANTHER" id="PTHR10492:SF57">
    <property type="entry name" value="ATP-DEPENDENT DNA HELICASE"/>
    <property type="match status" value="1"/>
</dbReference>
<accession>A0A2S4PJR3</accession>
<evidence type="ECO:0000256" key="1">
    <source>
        <dbReference type="SAM" id="MobiDB-lite"/>
    </source>
</evidence>
<protein>
    <recommendedName>
        <fullName evidence="2">Helitron helicase-like domain-containing protein</fullName>
    </recommendedName>
</protein>
<evidence type="ECO:0000259" key="2">
    <source>
        <dbReference type="Pfam" id="PF14214"/>
    </source>
</evidence>
<evidence type="ECO:0000313" key="3">
    <source>
        <dbReference type="EMBL" id="POS82286.1"/>
    </source>
</evidence>
<dbReference type="EMBL" id="PEDP01003306">
    <property type="protein sequence ID" value="POS82286.1"/>
    <property type="molecule type" value="Genomic_DNA"/>
</dbReference>
<evidence type="ECO:0000313" key="4">
    <source>
        <dbReference type="Proteomes" id="UP000237438"/>
    </source>
</evidence>
<dbReference type="AlphaFoldDB" id="A0A2S4PJR3"/>
<dbReference type="PANTHER" id="PTHR10492">
    <property type="match status" value="1"/>
</dbReference>
<dbReference type="Pfam" id="PF14214">
    <property type="entry name" value="Helitron_like_N"/>
    <property type="match status" value="1"/>
</dbReference>
<gene>
    <name evidence="3" type="ORF">EPUL_003713</name>
</gene>